<evidence type="ECO:0000313" key="3">
    <source>
        <dbReference type="Proteomes" id="UP000218810"/>
    </source>
</evidence>
<evidence type="ECO:0000256" key="1">
    <source>
        <dbReference type="SAM" id="MobiDB-lite"/>
    </source>
</evidence>
<dbReference type="EMBL" id="NTGA01000025">
    <property type="protein sequence ID" value="PAY22344.1"/>
    <property type="molecule type" value="Genomic_DNA"/>
</dbReference>
<comment type="caution">
    <text evidence="2">The sequence shown here is derived from an EMBL/GenBank/DDBJ whole genome shotgun (WGS) entry which is preliminary data.</text>
</comment>
<organism evidence="2 3">
    <name type="scientific">Dietzia natronolimnaea</name>
    <dbReference type="NCBI Taxonomy" id="161920"/>
    <lineage>
        <taxon>Bacteria</taxon>
        <taxon>Bacillati</taxon>
        <taxon>Actinomycetota</taxon>
        <taxon>Actinomycetes</taxon>
        <taxon>Mycobacteriales</taxon>
        <taxon>Dietziaceae</taxon>
        <taxon>Dietzia</taxon>
    </lineage>
</organism>
<gene>
    <name evidence="2" type="ORF">CEY15_13965</name>
</gene>
<dbReference type="RefSeq" id="WP_095718957.1">
    <property type="nucleotide sequence ID" value="NZ_NTGA01000025.1"/>
</dbReference>
<dbReference type="OrthoDB" id="3786994at2"/>
<name>A0A2A2WN09_9ACTN</name>
<reference evidence="3" key="1">
    <citation type="submission" date="2017-09" db="EMBL/GenBank/DDBJ databases">
        <authorList>
            <person name="Zhang Y."/>
            <person name="Huang X."/>
            <person name="Liu J."/>
            <person name="Lu L."/>
            <person name="Peng K."/>
        </authorList>
    </citation>
    <scope>NUCLEOTIDE SEQUENCE [LARGE SCALE GENOMIC DNA]</scope>
    <source>
        <strain evidence="3">S-XJ-1</strain>
    </source>
</reference>
<dbReference type="Proteomes" id="UP000218810">
    <property type="component" value="Unassembled WGS sequence"/>
</dbReference>
<proteinExistence type="predicted"/>
<sequence>MSADDDVPLFRAPMRSRDDGVPDGAGVERGLRFGLCGMGGRLEGPPPSSLADAVDAAAAQHDDRLARRIERFSDVPEGVFVWTRDIDGHYWLGRLAGPWRYDASDDARSVDLVHVRDCTWRSEPTDRSSVPDAVLATFGRGGRNWQRIRSATGAAATADLWAR</sequence>
<evidence type="ECO:0000313" key="2">
    <source>
        <dbReference type="EMBL" id="PAY22344.1"/>
    </source>
</evidence>
<protein>
    <submittedName>
        <fullName evidence="2">GAF domain-containing protein</fullName>
    </submittedName>
</protein>
<feature type="region of interest" description="Disordered" evidence="1">
    <location>
        <begin position="1"/>
        <end position="23"/>
    </location>
</feature>
<accession>A0A2A2WN09</accession>
<keyword evidence="3" id="KW-1185">Reference proteome</keyword>
<dbReference type="AlphaFoldDB" id="A0A2A2WN09"/>